<evidence type="ECO:0000313" key="2">
    <source>
        <dbReference type="EMBL" id="GAA0526791.1"/>
    </source>
</evidence>
<dbReference type="Pfam" id="PF25109">
    <property type="entry name" value="HAD_PNKP"/>
    <property type="match status" value="1"/>
</dbReference>
<feature type="domain" description="Polynucleotide kinase PNKP phosphatase" evidence="1">
    <location>
        <begin position="5"/>
        <end position="139"/>
    </location>
</feature>
<dbReference type="EMBL" id="BAAAGS010000015">
    <property type="protein sequence ID" value="GAA0526791.1"/>
    <property type="molecule type" value="Genomic_DNA"/>
</dbReference>
<evidence type="ECO:0000259" key="1">
    <source>
        <dbReference type="Pfam" id="PF25109"/>
    </source>
</evidence>
<evidence type="ECO:0000313" key="3">
    <source>
        <dbReference type="Proteomes" id="UP001500729"/>
    </source>
</evidence>
<dbReference type="Proteomes" id="UP001500729">
    <property type="component" value="Unassembled WGS sequence"/>
</dbReference>
<dbReference type="InterPro" id="IPR036412">
    <property type="entry name" value="HAD-like_sf"/>
</dbReference>
<protein>
    <recommendedName>
        <fullName evidence="1">Polynucleotide kinase PNKP phosphatase domain-containing protein</fullName>
    </recommendedName>
</protein>
<dbReference type="InterPro" id="IPR056782">
    <property type="entry name" value="HAD_PNKP"/>
</dbReference>
<dbReference type="InterPro" id="IPR023214">
    <property type="entry name" value="HAD_sf"/>
</dbReference>
<reference evidence="3" key="1">
    <citation type="journal article" date="2019" name="Int. J. Syst. Evol. Microbiol.">
        <title>The Global Catalogue of Microorganisms (GCM) 10K type strain sequencing project: providing services to taxonomists for standard genome sequencing and annotation.</title>
        <authorList>
            <consortium name="The Broad Institute Genomics Platform"/>
            <consortium name="The Broad Institute Genome Sequencing Center for Infectious Disease"/>
            <person name="Wu L."/>
            <person name="Ma J."/>
        </authorList>
    </citation>
    <scope>NUCLEOTIDE SEQUENCE [LARGE SCALE GENOMIC DNA]</scope>
    <source>
        <strain evidence="3">JCM 10303</strain>
    </source>
</reference>
<dbReference type="Gene3D" id="3.40.50.1000">
    <property type="entry name" value="HAD superfamily/HAD-like"/>
    <property type="match status" value="1"/>
</dbReference>
<name>A0ABP3MSR7_SACER</name>
<dbReference type="SUPFAM" id="SSF56784">
    <property type="entry name" value="HAD-like"/>
    <property type="match status" value="1"/>
</dbReference>
<accession>A0ABP3MSR7</accession>
<sequence>MSRPAVIADMDGTLVDVSGIRHHVTGPERDFAAFHAASIDCPPNPGVVAEVREHAALGRDVVVVTSRSRRWERLTSMWLALHDVPTDALFMRRDGDYRPDVEVKRDILAGIRRRWDVRHAIDDNPAVIALWREAAIPVSVVPGWPG</sequence>
<comment type="caution">
    <text evidence="2">The sequence shown here is derived from an EMBL/GenBank/DDBJ whole genome shotgun (WGS) entry which is preliminary data.</text>
</comment>
<keyword evidence="3" id="KW-1185">Reference proteome</keyword>
<proteinExistence type="predicted"/>
<organism evidence="2 3">
    <name type="scientific">Saccharopolyspora erythraea</name>
    <name type="common">Streptomyces erythraeus</name>
    <dbReference type="NCBI Taxonomy" id="1836"/>
    <lineage>
        <taxon>Bacteria</taxon>
        <taxon>Bacillati</taxon>
        <taxon>Actinomycetota</taxon>
        <taxon>Actinomycetes</taxon>
        <taxon>Pseudonocardiales</taxon>
        <taxon>Pseudonocardiaceae</taxon>
        <taxon>Saccharopolyspora</taxon>
    </lineage>
</organism>
<gene>
    <name evidence="2" type="ORF">GCM10009533_27660</name>
</gene>